<gene>
    <name evidence="2" type="ORF">AVEN_14954_1</name>
</gene>
<proteinExistence type="predicted"/>
<protein>
    <submittedName>
        <fullName evidence="2">Uncharacterized protein</fullName>
    </submittedName>
</protein>
<dbReference type="Proteomes" id="UP000499080">
    <property type="component" value="Unassembled WGS sequence"/>
</dbReference>
<dbReference type="EMBL" id="BGPR01000831">
    <property type="protein sequence ID" value="GBM37181.1"/>
    <property type="molecule type" value="Genomic_DNA"/>
</dbReference>
<keyword evidence="3" id="KW-1185">Reference proteome</keyword>
<feature type="compositionally biased region" description="Polar residues" evidence="1">
    <location>
        <begin position="19"/>
        <end position="29"/>
    </location>
</feature>
<comment type="caution">
    <text evidence="2">The sequence shown here is derived from an EMBL/GenBank/DDBJ whole genome shotgun (WGS) entry which is preliminary data.</text>
</comment>
<accession>A0A4Y2F7I5</accession>
<evidence type="ECO:0000313" key="3">
    <source>
        <dbReference type="Proteomes" id="UP000499080"/>
    </source>
</evidence>
<feature type="region of interest" description="Disordered" evidence="1">
    <location>
        <begin position="19"/>
        <end position="39"/>
    </location>
</feature>
<evidence type="ECO:0000313" key="2">
    <source>
        <dbReference type="EMBL" id="GBM37181.1"/>
    </source>
</evidence>
<organism evidence="2 3">
    <name type="scientific">Araneus ventricosus</name>
    <name type="common">Orbweaver spider</name>
    <name type="synonym">Epeira ventricosa</name>
    <dbReference type="NCBI Taxonomy" id="182803"/>
    <lineage>
        <taxon>Eukaryota</taxon>
        <taxon>Metazoa</taxon>
        <taxon>Ecdysozoa</taxon>
        <taxon>Arthropoda</taxon>
        <taxon>Chelicerata</taxon>
        <taxon>Arachnida</taxon>
        <taxon>Araneae</taxon>
        <taxon>Araneomorphae</taxon>
        <taxon>Entelegynae</taxon>
        <taxon>Araneoidea</taxon>
        <taxon>Araneidae</taxon>
        <taxon>Araneus</taxon>
    </lineage>
</organism>
<reference evidence="2 3" key="1">
    <citation type="journal article" date="2019" name="Sci. Rep.">
        <title>Orb-weaving spider Araneus ventricosus genome elucidates the spidroin gene catalogue.</title>
        <authorList>
            <person name="Kono N."/>
            <person name="Nakamura H."/>
            <person name="Ohtoshi R."/>
            <person name="Moran D.A.P."/>
            <person name="Shinohara A."/>
            <person name="Yoshida Y."/>
            <person name="Fujiwara M."/>
            <person name="Mori M."/>
            <person name="Tomita M."/>
            <person name="Arakawa K."/>
        </authorList>
    </citation>
    <scope>NUCLEOTIDE SEQUENCE [LARGE SCALE GENOMIC DNA]</scope>
</reference>
<name>A0A4Y2F7I5_ARAVE</name>
<sequence length="97" mass="9683">MAVGGLGSAGHGIGSISTLGEGNTGSSLSQGGGVDTSGILRKLDSRSNHCCHPQGAVPNRAFSGPGSDSEFRGMNGVAIKTIVNCTGYGQTFPFVVK</sequence>
<evidence type="ECO:0000256" key="1">
    <source>
        <dbReference type="SAM" id="MobiDB-lite"/>
    </source>
</evidence>
<dbReference type="AlphaFoldDB" id="A0A4Y2F7I5"/>